<dbReference type="InterPro" id="IPR036412">
    <property type="entry name" value="HAD-like_sf"/>
</dbReference>
<dbReference type="SFLD" id="SFLDG01129">
    <property type="entry name" value="C1.5:_HAD__Beta-PGM__Phosphata"/>
    <property type="match status" value="1"/>
</dbReference>
<dbReference type="Pfam" id="PF00702">
    <property type="entry name" value="Hydrolase"/>
    <property type="match status" value="1"/>
</dbReference>
<evidence type="ECO:0000313" key="2">
    <source>
        <dbReference type="EMBL" id="QUH31271.1"/>
    </source>
</evidence>
<sequence length="235" mass="27879">MNTFLFDLDGTLLPLEEQKFVKTYFDEMHKVFEDMIDKEMFVKYVWTATDVMRKNEENKTNMEIFMNKFEELVGDEIDEYKNRFDDFYDRGFLEIEKAVSKNDYSVKCINMLRDKGYTVVLATNPLFPLKAIHHRINWAGLKETDFHHITSYETSHFCKPCVNYYEEILSCINKKPEECIMVGNDVQEDLVAGELGLETFLLENHIINRDEADINCTYRGKYEDLYRFVENLPAI</sequence>
<reference evidence="2 3" key="1">
    <citation type="submission" date="2020-07" db="EMBL/GenBank/DDBJ databases">
        <title>Vallitalea guaymasensis genome.</title>
        <authorList>
            <person name="Postec A."/>
        </authorList>
    </citation>
    <scope>NUCLEOTIDE SEQUENCE [LARGE SCALE GENOMIC DNA]</scope>
    <source>
        <strain evidence="2 3">Ra1766G1</strain>
    </source>
</reference>
<dbReference type="AlphaFoldDB" id="A0A8J8SE89"/>
<dbReference type="EMBL" id="CP058561">
    <property type="protein sequence ID" value="QUH31271.1"/>
    <property type="molecule type" value="Genomic_DNA"/>
</dbReference>
<dbReference type="InterPro" id="IPR051540">
    <property type="entry name" value="S-2-haloacid_dehalogenase"/>
</dbReference>
<dbReference type="InterPro" id="IPR023214">
    <property type="entry name" value="HAD_sf"/>
</dbReference>
<dbReference type="KEGG" id="vgu:HYG85_21020"/>
<dbReference type="PANTHER" id="PTHR43316:SF3">
    <property type="entry name" value="HALOACID DEHALOGENASE, TYPE II (AFU_ORTHOLOGUE AFUA_2G07750)-RELATED"/>
    <property type="match status" value="1"/>
</dbReference>
<name>A0A8J8SE89_9FIRM</name>
<gene>
    <name evidence="2" type="ORF">HYG85_21020</name>
</gene>
<dbReference type="SUPFAM" id="SSF56784">
    <property type="entry name" value="HAD-like"/>
    <property type="match status" value="1"/>
</dbReference>
<evidence type="ECO:0000256" key="1">
    <source>
        <dbReference type="ARBA" id="ARBA00022801"/>
    </source>
</evidence>
<dbReference type="SFLD" id="SFLDS00003">
    <property type="entry name" value="Haloacid_Dehalogenase"/>
    <property type="match status" value="1"/>
</dbReference>
<dbReference type="RefSeq" id="WP_212691330.1">
    <property type="nucleotide sequence ID" value="NZ_CP058561.1"/>
</dbReference>
<protein>
    <submittedName>
        <fullName evidence="2">HAD family hydrolase</fullName>
    </submittedName>
</protein>
<proteinExistence type="predicted"/>
<dbReference type="InterPro" id="IPR006439">
    <property type="entry name" value="HAD-SF_hydro_IA"/>
</dbReference>
<organism evidence="2 3">
    <name type="scientific">Vallitalea guaymasensis</name>
    <dbReference type="NCBI Taxonomy" id="1185412"/>
    <lineage>
        <taxon>Bacteria</taxon>
        <taxon>Bacillati</taxon>
        <taxon>Bacillota</taxon>
        <taxon>Clostridia</taxon>
        <taxon>Lachnospirales</taxon>
        <taxon>Vallitaleaceae</taxon>
        <taxon>Vallitalea</taxon>
    </lineage>
</organism>
<accession>A0A8J8SE89</accession>
<dbReference type="PANTHER" id="PTHR43316">
    <property type="entry name" value="HYDROLASE, HALOACID DELAHOGENASE-RELATED"/>
    <property type="match status" value="1"/>
</dbReference>
<keyword evidence="3" id="KW-1185">Reference proteome</keyword>
<keyword evidence="1 2" id="KW-0378">Hydrolase</keyword>
<evidence type="ECO:0000313" key="3">
    <source>
        <dbReference type="Proteomes" id="UP000677305"/>
    </source>
</evidence>
<dbReference type="Gene3D" id="3.40.50.1000">
    <property type="entry name" value="HAD superfamily/HAD-like"/>
    <property type="match status" value="1"/>
</dbReference>
<dbReference type="GO" id="GO:0016787">
    <property type="term" value="F:hydrolase activity"/>
    <property type="evidence" value="ECO:0007669"/>
    <property type="project" value="UniProtKB-KW"/>
</dbReference>
<dbReference type="Proteomes" id="UP000677305">
    <property type="component" value="Chromosome"/>
</dbReference>
<dbReference type="PRINTS" id="PR00413">
    <property type="entry name" value="HADHALOGNASE"/>
</dbReference>